<gene>
    <name evidence="1" type="primary">tusB</name>
    <name evidence="1" type="ORF">OQ257_10935</name>
</gene>
<organism evidence="1 2">
    <name type="scientific">Actinobacillus equuli subsp. equuli</name>
    <dbReference type="NCBI Taxonomy" id="202947"/>
    <lineage>
        <taxon>Bacteria</taxon>
        <taxon>Pseudomonadati</taxon>
        <taxon>Pseudomonadota</taxon>
        <taxon>Gammaproteobacteria</taxon>
        <taxon>Pasteurellales</taxon>
        <taxon>Pasteurellaceae</taxon>
        <taxon>Actinobacillus</taxon>
    </lineage>
</organism>
<name>A0A9X4JF41_ACTEU</name>
<reference evidence="1" key="2">
    <citation type="journal article" date="2023" name="Pathogens">
        <title>Pathological Features and Genomic Characterization of an Actinobacillus equuli subsp. equuli Bearing Unique Virulence-Associated Genes from an Adult Horse with Pleuropneumonia.</title>
        <authorList>
            <person name="Kamali M."/>
            <person name="Carossino M."/>
            <person name="Del Piero F."/>
            <person name="Peak L."/>
            <person name="Mitchell M.S."/>
            <person name="Willette J."/>
            <person name="Baker R."/>
            <person name="Li F."/>
            <person name="Kenez A."/>
            <person name="Balasuriya U.B.R."/>
            <person name="Go Y.Y."/>
        </authorList>
    </citation>
    <scope>NUCLEOTIDE SEQUENCE</scope>
    <source>
        <strain evidence="1">4524</strain>
    </source>
</reference>
<dbReference type="InterPro" id="IPR007215">
    <property type="entry name" value="Sulphur_relay_TusB/DsrH"/>
</dbReference>
<dbReference type="EMBL" id="JAPHVQ010000014">
    <property type="protein sequence ID" value="MDE8035669.1"/>
    <property type="molecule type" value="Genomic_DNA"/>
</dbReference>
<dbReference type="SUPFAM" id="SSF75169">
    <property type="entry name" value="DsrEFH-like"/>
    <property type="match status" value="1"/>
</dbReference>
<sequence length="88" mass="10064">MLYTFSKAQYELTELNQLLTQITENDAVVLWQDGVLLAVKYSQLFAKISHLFILANDLEARGLNTKYKSISLSEFVNITEIFHPQVAL</sequence>
<dbReference type="RefSeq" id="WP_275218471.1">
    <property type="nucleotide sequence ID" value="NZ_JAPHVQ010000014.1"/>
</dbReference>
<dbReference type="GO" id="GO:0002143">
    <property type="term" value="P:tRNA wobble position uridine thiolation"/>
    <property type="evidence" value="ECO:0007669"/>
    <property type="project" value="InterPro"/>
</dbReference>
<protein>
    <submittedName>
        <fullName evidence="1">Sulfurtransferase complex subunit TusB</fullName>
    </submittedName>
</protein>
<accession>A0A9X4JF41</accession>
<evidence type="ECO:0000313" key="2">
    <source>
        <dbReference type="Proteomes" id="UP001142444"/>
    </source>
</evidence>
<keyword evidence="2" id="KW-1185">Reference proteome</keyword>
<dbReference type="Proteomes" id="UP001142444">
    <property type="component" value="Unassembled WGS sequence"/>
</dbReference>
<dbReference type="GO" id="GO:0005737">
    <property type="term" value="C:cytoplasm"/>
    <property type="evidence" value="ECO:0007669"/>
    <property type="project" value="InterPro"/>
</dbReference>
<dbReference type="Pfam" id="PF04077">
    <property type="entry name" value="DsrH"/>
    <property type="match status" value="1"/>
</dbReference>
<dbReference type="NCBIfam" id="TIGR03011">
    <property type="entry name" value="sulf_tusB_dsrH"/>
    <property type="match status" value="1"/>
</dbReference>
<dbReference type="InterPro" id="IPR027396">
    <property type="entry name" value="DsrEFH-like"/>
</dbReference>
<proteinExistence type="predicted"/>
<dbReference type="AlphaFoldDB" id="A0A9X4JF41"/>
<reference evidence="1" key="1">
    <citation type="submission" date="2022-11" db="EMBL/GenBank/DDBJ databases">
        <authorList>
            <person name="Kamali M."/>
            <person name="Peak L."/>
            <person name="Go Y.Y."/>
            <person name="Balasuriya U.B.R."/>
            <person name="Carossino M."/>
        </authorList>
    </citation>
    <scope>NUCLEOTIDE SEQUENCE</scope>
    <source>
        <strain evidence="1">4524</strain>
    </source>
</reference>
<comment type="caution">
    <text evidence="1">The sequence shown here is derived from an EMBL/GenBank/DDBJ whole genome shotgun (WGS) entry which is preliminary data.</text>
</comment>
<evidence type="ECO:0000313" key="1">
    <source>
        <dbReference type="EMBL" id="MDE8035669.1"/>
    </source>
</evidence>
<dbReference type="Gene3D" id="3.40.1260.10">
    <property type="entry name" value="DsrEFH-like"/>
    <property type="match status" value="1"/>
</dbReference>